<dbReference type="PROSITE" id="PS01136">
    <property type="entry name" value="UPF0034"/>
    <property type="match status" value="1"/>
</dbReference>
<reference evidence="16 17" key="1">
    <citation type="submission" date="2011-09" db="EMBL/GenBank/DDBJ databases">
        <title>The draft genome of Treponema saccharophilum DSM 2985.</title>
        <authorList>
            <consortium name="US DOE Joint Genome Institute (JGI-PGF)"/>
            <person name="Lucas S."/>
            <person name="Copeland A."/>
            <person name="Lapidus A."/>
            <person name="Glavina del Rio T."/>
            <person name="Dalin E."/>
            <person name="Tice H."/>
            <person name="Bruce D."/>
            <person name="Goodwin L."/>
            <person name="Pitluck S."/>
            <person name="Peters L."/>
            <person name="Kyrpides N."/>
            <person name="Mavromatis K."/>
            <person name="Ivanova N."/>
            <person name="Markowitz V."/>
            <person name="Cheng J.-F."/>
            <person name="Hugenholtz P."/>
            <person name="Woyke T."/>
            <person name="Wu D."/>
            <person name="Gronow S."/>
            <person name="Wellnitz S."/>
            <person name="Brambilla E."/>
            <person name="Klenk H.-P."/>
            <person name="Eisen J.A."/>
        </authorList>
    </citation>
    <scope>NUCLEOTIDE SEQUENCE [LARGE SCALE GENOMIC DNA]</scope>
    <source>
        <strain evidence="16 17">DSM 2985</strain>
    </source>
</reference>
<feature type="binding site" evidence="14">
    <location>
        <position position="89"/>
    </location>
    <ligand>
        <name>FMN</name>
        <dbReference type="ChEBI" id="CHEBI:58210"/>
    </ligand>
</feature>
<name>H7EIA5_9SPIR</name>
<comment type="caution">
    <text evidence="16">The sequence shown here is derived from an EMBL/GenBank/DDBJ whole genome shotgun (WGS) entry which is preliminary data.</text>
</comment>
<dbReference type="SUPFAM" id="SSF51395">
    <property type="entry name" value="FMN-linked oxidoreductases"/>
    <property type="match status" value="1"/>
</dbReference>
<evidence type="ECO:0000256" key="8">
    <source>
        <dbReference type="ARBA" id="ARBA00022884"/>
    </source>
</evidence>
<evidence type="ECO:0000313" key="16">
    <source>
        <dbReference type="EMBL" id="EIC02675.1"/>
    </source>
</evidence>
<evidence type="ECO:0000256" key="5">
    <source>
        <dbReference type="ARBA" id="ARBA00022643"/>
    </source>
</evidence>
<evidence type="ECO:0000256" key="3">
    <source>
        <dbReference type="ARBA" id="ARBA00022555"/>
    </source>
</evidence>
<accession>H7EIA5</accession>
<dbReference type="InterPro" id="IPR018517">
    <property type="entry name" value="tRNA_hU_synthase_CS"/>
</dbReference>
<dbReference type="Gene3D" id="3.20.20.70">
    <property type="entry name" value="Aldolase class I"/>
    <property type="match status" value="1"/>
</dbReference>
<evidence type="ECO:0000256" key="14">
    <source>
        <dbReference type="PIRSR" id="PIRSR006621-2"/>
    </source>
</evidence>
<dbReference type="InterPro" id="IPR035587">
    <property type="entry name" value="DUS-like_FMN-bd"/>
</dbReference>
<keyword evidence="5 12" id="KW-0288">FMN</keyword>
<evidence type="ECO:0000256" key="12">
    <source>
        <dbReference type="PIRNR" id="PIRNR006621"/>
    </source>
</evidence>
<dbReference type="InterPro" id="IPR013785">
    <property type="entry name" value="Aldolase_TIM"/>
</dbReference>
<comment type="catalytic activity">
    <reaction evidence="10">
        <text>a 5,6-dihydrouridine in tRNA + NADP(+) = a uridine in tRNA + NADPH + H(+)</text>
        <dbReference type="Rhea" id="RHEA:23624"/>
        <dbReference type="Rhea" id="RHEA-COMP:13339"/>
        <dbReference type="Rhea" id="RHEA-COMP:13887"/>
        <dbReference type="ChEBI" id="CHEBI:15378"/>
        <dbReference type="ChEBI" id="CHEBI:57783"/>
        <dbReference type="ChEBI" id="CHEBI:58349"/>
        <dbReference type="ChEBI" id="CHEBI:65315"/>
        <dbReference type="ChEBI" id="CHEBI:74443"/>
    </reaction>
</comment>
<evidence type="ECO:0000256" key="13">
    <source>
        <dbReference type="PIRSR" id="PIRSR006621-1"/>
    </source>
</evidence>
<keyword evidence="6 12" id="KW-0819">tRNA processing</keyword>
<evidence type="ECO:0000256" key="7">
    <source>
        <dbReference type="ARBA" id="ARBA00022857"/>
    </source>
</evidence>
<dbReference type="InterPro" id="IPR024036">
    <property type="entry name" value="tRNA-dHydroUridine_Synthase_C"/>
</dbReference>
<comment type="function">
    <text evidence="2 12">Catalyzes the synthesis of 5,6-dihydrouridine (D), a modified base found in the D-loop of most tRNAs, via the reduction of the C5-C6 double bond in target uridines.</text>
</comment>
<evidence type="ECO:0000256" key="4">
    <source>
        <dbReference type="ARBA" id="ARBA00022630"/>
    </source>
</evidence>
<organism evidence="16 17">
    <name type="scientific">Treponema saccharophilum DSM 2985</name>
    <dbReference type="NCBI Taxonomy" id="907348"/>
    <lineage>
        <taxon>Bacteria</taxon>
        <taxon>Pseudomonadati</taxon>
        <taxon>Spirochaetota</taxon>
        <taxon>Spirochaetia</taxon>
        <taxon>Spirochaetales</taxon>
        <taxon>Treponemataceae</taxon>
        <taxon>Treponema</taxon>
    </lineage>
</organism>
<proteinExistence type="inferred from homology"/>
<keyword evidence="8" id="KW-0694">RNA-binding</keyword>
<comment type="catalytic activity">
    <reaction evidence="11">
        <text>a 5,6-dihydrouridine in tRNA + NAD(+) = a uridine in tRNA + NADH + H(+)</text>
        <dbReference type="Rhea" id="RHEA:54452"/>
        <dbReference type="Rhea" id="RHEA-COMP:13339"/>
        <dbReference type="Rhea" id="RHEA-COMP:13887"/>
        <dbReference type="ChEBI" id="CHEBI:15378"/>
        <dbReference type="ChEBI" id="CHEBI:57540"/>
        <dbReference type="ChEBI" id="CHEBI:57945"/>
        <dbReference type="ChEBI" id="CHEBI:65315"/>
        <dbReference type="ChEBI" id="CHEBI:74443"/>
    </reaction>
</comment>
<dbReference type="CDD" id="cd02801">
    <property type="entry name" value="DUS_like_FMN"/>
    <property type="match status" value="1"/>
</dbReference>
<comment type="similarity">
    <text evidence="12">Belongs to the dus family.</text>
</comment>
<dbReference type="GO" id="GO:0017150">
    <property type="term" value="F:tRNA dihydrouridine synthase activity"/>
    <property type="evidence" value="ECO:0007669"/>
    <property type="project" value="InterPro"/>
</dbReference>
<evidence type="ECO:0000256" key="2">
    <source>
        <dbReference type="ARBA" id="ARBA00002790"/>
    </source>
</evidence>
<keyword evidence="17" id="KW-1185">Reference proteome</keyword>
<dbReference type="PIRSF" id="PIRSF006621">
    <property type="entry name" value="Dus"/>
    <property type="match status" value="1"/>
</dbReference>
<dbReference type="InterPro" id="IPR001269">
    <property type="entry name" value="DUS_fam"/>
</dbReference>
<dbReference type="PANTHER" id="PTHR45846:SF1">
    <property type="entry name" value="TRNA-DIHYDROURIDINE(47) SYNTHASE [NAD(P)(+)]-LIKE"/>
    <property type="match status" value="1"/>
</dbReference>
<keyword evidence="7" id="KW-0521">NADP</keyword>
<dbReference type="AlphaFoldDB" id="H7EIA5"/>
<feature type="binding site" evidence="14">
    <location>
        <begin position="256"/>
        <end position="257"/>
    </location>
    <ligand>
        <name>FMN</name>
        <dbReference type="ChEBI" id="CHEBI:58210"/>
    </ligand>
</feature>
<dbReference type="Proteomes" id="UP000003571">
    <property type="component" value="Unassembled WGS sequence"/>
</dbReference>
<dbReference type="GO" id="GO:0000049">
    <property type="term" value="F:tRNA binding"/>
    <property type="evidence" value="ECO:0007669"/>
    <property type="project" value="UniProtKB-KW"/>
</dbReference>
<feature type="active site" description="Proton donor" evidence="13">
    <location>
        <position position="120"/>
    </location>
</feature>
<gene>
    <name evidence="16" type="ORF">TresaDRAFT_2524</name>
</gene>
<keyword evidence="9 12" id="KW-0560">Oxidoreductase</keyword>
<dbReference type="Pfam" id="PF01207">
    <property type="entry name" value="Dus"/>
    <property type="match status" value="1"/>
</dbReference>
<dbReference type="PATRIC" id="fig|907348.3.peg.546"/>
<sequence>MRIICIFMENNEKKSLYHPVRIGSLELGGNIFLAPVAGYSDRAFRSICFECGADFAYTEMVSAEALTRNNKKTEILMRRAPNEKAYAVQIFGGTPDVMADAAKIVIEKTDAECIDINCGCPVPKIVKTGAGSALTRDPDRLYSVVRAVVRSVSESARAAVPVTVKIRSGWDSESITWREAAEAALSAGAAAITIHGRTKAQGYEGKADWGILAELKKLVDGKTGGTVPVFGSGDAFSPEDAKRMLETTGCDGVMFARGAMGNPFIFTRTKHLLVDGTDIDVPVEERIRAGFRELSLLVEDIGEEAACRESRKRFCAYTKGIDGGAALRKQIVASSTVEEYRAVFGKYL</sequence>
<comment type="cofactor">
    <cofactor evidence="1 12 14">
        <name>FMN</name>
        <dbReference type="ChEBI" id="CHEBI:58210"/>
    </cofactor>
</comment>
<protein>
    <recommendedName>
        <fullName evidence="12">tRNA-dihydrouridine synthase</fullName>
        <ecNumber evidence="12">1.3.1.-</ecNumber>
    </recommendedName>
</protein>
<feature type="binding site" evidence="14">
    <location>
        <position position="165"/>
    </location>
    <ligand>
        <name>FMN</name>
        <dbReference type="ChEBI" id="CHEBI:58210"/>
    </ligand>
</feature>
<dbReference type="GO" id="GO:0050660">
    <property type="term" value="F:flavin adenine dinucleotide binding"/>
    <property type="evidence" value="ECO:0007669"/>
    <property type="project" value="InterPro"/>
</dbReference>
<evidence type="ECO:0000256" key="1">
    <source>
        <dbReference type="ARBA" id="ARBA00001917"/>
    </source>
</evidence>
<feature type="domain" description="DUS-like FMN-binding" evidence="15">
    <location>
        <begin position="33"/>
        <end position="339"/>
    </location>
</feature>
<feature type="binding site" evidence="14">
    <location>
        <position position="195"/>
    </location>
    <ligand>
        <name>FMN</name>
        <dbReference type="ChEBI" id="CHEBI:58210"/>
    </ligand>
</feature>
<keyword evidence="3" id="KW-0820">tRNA-binding</keyword>
<evidence type="ECO:0000256" key="11">
    <source>
        <dbReference type="ARBA" id="ARBA00048802"/>
    </source>
</evidence>
<evidence type="ECO:0000259" key="15">
    <source>
        <dbReference type="Pfam" id="PF01207"/>
    </source>
</evidence>
<keyword evidence="14" id="KW-0547">Nucleotide-binding</keyword>
<dbReference type="Gene3D" id="1.10.1200.80">
    <property type="entry name" value="Putative flavin oxidoreducatase, domain 2"/>
    <property type="match status" value="1"/>
</dbReference>
<keyword evidence="4 12" id="KW-0285">Flavoprotein</keyword>
<dbReference type="eggNOG" id="COG0042">
    <property type="taxonomic scope" value="Bacteria"/>
</dbReference>
<evidence type="ECO:0000256" key="10">
    <source>
        <dbReference type="ARBA" id="ARBA00048205"/>
    </source>
</evidence>
<dbReference type="PANTHER" id="PTHR45846">
    <property type="entry name" value="TRNA-DIHYDROURIDINE(47) SYNTHASE [NAD(P)(+)]-LIKE"/>
    <property type="match status" value="1"/>
</dbReference>
<dbReference type="EMBL" id="AGRW01000035">
    <property type="protein sequence ID" value="EIC02675.1"/>
    <property type="molecule type" value="Genomic_DNA"/>
</dbReference>
<dbReference type="STRING" id="907348.TresaDRAFT_2524"/>
<dbReference type="InterPro" id="IPR004652">
    <property type="entry name" value="DusB-like"/>
</dbReference>
<evidence type="ECO:0000256" key="6">
    <source>
        <dbReference type="ARBA" id="ARBA00022694"/>
    </source>
</evidence>
<dbReference type="NCBIfam" id="TIGR00737">
    <property type="entry name" value="nifR3_yhdG"/>
    <property type="match status" value="1"/>
</dbReference>
<evidence type="ECO:0000313" key="17">
    <source>
        <dbReference type="Proteomes" id="UP000003571"/>
    </source>
</evidence>
<evidence type="ECO:0000256" key="9">
    <source>
        <dbReference type="ARBA" id="ARBA00023002"/>
    </source>
</evidence>
<dbReference type="EC" id="1.3.1.-" evidence="12"/>